<accession>A0A1I8MZY9</accession>
<dbReference type="RefSeq" id="XP_005175547.1">
    <property type="nucleotide sequence ID" value="XM_005175490.1"/>
</dbReference>
<dbReference type="OrthoDB" id="8021351at2759"/>
<dbReference type="InterPro" id="IPR036846">
    <property type="entry name" value="GM2-AP_sf"/>
</dbReference>
<sequence>MQLPSCLQHQRKKSIFFLQTETSFNRDYASNYSLTIANQNSSVNLDLVVSRRISDPVWNLLTMHMTFAKENAWSKIMSFDLNFCELLQQSKTPGFQLLGVWMNNVRKYGELPRECPIREGHYTWRNFKIDKNSIPNFVAKGYYRLGVLMYIRRNDQREMLMNSTVDLMVKNK</sequence>
<dbReference type="GeneID" id="101898113"/>
<dbReference type="KEGG" id="mde:101898113"/>
<keyword evidence="3" id="KW-1185">Reference proteome</keyword>
<dbReference type="Gene3D" id="2.70.220.10">
    <property type="entry name" value="Ganglioside GM2 activator"/>
    <property type="match status" value="1"/>
</dbReference>
<keyword evidence="1" id="KW-0732">Signal</keyword>
<proteinExistence type="predicted"/>
<dbReference type="EnsemblMetazoa" id="MDOA010115-RA">
    <property type="protein sequence ID" value="MDOA010115-PA"/>
    <property type="gene ID" value="MDOA010115"/>
</dbReference>
<reference evidence="2" key="1">
    <citation type="submission" date="2020-05" db="UniProtKB">
        <authorList>
            <consortium name="EnsemblMetazoa"/>
        </authorList>
    </citation>
    <scope>IDENTIFICATION</scope>
    <source>
        <strain evidence="2">Aabys</strain>
    </source>
</reference>
<dbReference type="SMART" id="SM00697">
    <property type="entry name" value="DM8"/>
    <property type="match status" value="1"/>
</dbReference>
<gene>
    <name evidence="2" type="primary">101898113</name>
    <name evidence="4" type="synonym">LOC101898113</name>
</gene>
<dbReference type="InterPro" id="IPR010512">
    <property type="entry name" value="DUF1091"/>
</dbReference>
<reference evidence="4" key="2">
    <citation type="submission" date="2025-04" db="UniProtKB">
        <authorList>
            <consortium name="RefSeq"/>
        </authorList>
    </citation>
    <scope>IDENTIFICATION</scope>
    <source>
        <strain evidence="4">Aabys</strain>
    </source>
</reference>
<dbReference type="Proteomes" id="UP001652621">
    <property type="component" value="Unplaced"/>
</dbReference>
<name>A0A1I8MZY9_MUSDO</name>
<dbReference type="SUPFAM" id="SSF63707">
    <property type="entry name" value="Ganglioside M2 (gm2) activator"/>
    <property type="match status" value="1"/>
</dbReference>
<protein>
    <submittedName>
        <fullName evidence="4">Uncharacterized protein LOC101898113</fullName>
    </submittedName>
</protein>
<dbReference type="PANTHER" id="PTHR20898:SF0">
    <property type="entry name" value="DAEDALUS ON 3-RELATED"/>
    <property type="match status" value="1"/>
</dbReference>
<evidence type="ECO:0000313" key="2">
    <source>
        <dbReference type="EnsemblMetazoa" id="MDOA010115-PA"/>
    </source>
</evidence>
<dbReference type="VEuPathDB" id="VectorBase:MDOA010115"/>
<dbReference type="VEuPathDB" id="VectorBase:MDOMA2_007983"/>
<dbReference type="AlphaFoldDB" id="A0A1I8MZY9"/>
<organism evidence="2">
    <name type="scientific">Musca domestica</name>
    <name type="common">House fly</name>
    <dbReference type="NCBI Taxonomy" id="7370"/>
    <lineage>
        <taxon>Eukaryota</taxon>
        <taxon>Metazoa</taxon>
        <taxon>Ecdysozoa</taxon>
        <taxon>Arthropoda</taxon>
        <taxon>Hexapoda</taxon>
        <taxon>Insecta</taxon>
        <taxon>Pterygota</taxon>
        <taxon>Neoptera</taxon>
        <taxon>Endopterygota</taxon>
        <taxon>Diptera</taxon>
        <taxon>Brachycera</taxon>
        <taxon>Muscomorpha</taxon>
        <taxon>Muscoidea</taxon>
        <taxon>Muscidae</taxon>
        <taxon>Musca</taxon>
    </lineage>
</organism>
<evidence type="ECO:0000313" key="4">
    <source>
        <dbReference type="RefSeq" id="XP_005175547.1"/>
    </source>
</evidence>
<evidence type="ECO:0000256" key="1">
    <source>
        <dbReference type="ARBA" id="ARBA00022729"/>
    </source>
</evidence>
<evidence type="ECO:0000313" key="3">
    <source>
        <dbReference type="Proteomes" id="UP001652621"/>
    </source>
</evidence>
<dbReference type="Pfam" id="PF06477">
    <property type="entry name" value="DUF1091"/>
    <property type="match status" value="1"/>
</dbReference>
<dbReference type="PANTHER" id="PTHR20898">
    <property type="entry name" value="DAEDALUS ON 3-RELATED-RELATED"/>
    <property type="match status" value="1"/>
</dbReference>